<keyword evidence="1" id="KW-0812">Transmembrane</keyword>
<accession>A0AAV5MDN0</accession>
<keyword evidence="1" id="KW-0472">Membrane</keyword>
<organism evidence="2 3">
    <name type="scientific">Rubroshorea leprosula</name>
    <dbReference type="NCBI Taxonomy" id="152421"/>
    <lineage>
        <taxon>Eukaryota</taxon>
        <taxon>Viridiplantae</taxon>
        <taxon>Streptophyta</taxon>
        <taxon>Embryophyta</taxon>
        <taxon>Tracheophyta</taxon>
        <taxon>Spermatophyta</taxon>
        <taxon>Magnoliopsida</taxon>
        <taxon>eudicotyledons</taxon>
        <taxon>Gunneridae</taxon>
        <taxon>Pentapetalae</taxon>
        <taxon>rosids</taxon>
        <taxon>malvids</taxon>
        <taxon>Malvales</taxon>
        <taxon>Dipterocarpaceae</taxon>
        <taxon>Rubroshorea</taxon>
    </lineage>
</organism>
<reference evidence="2 3" key="1">
    <citation type="journal article" date="2021" name="Commun. Biol.">
        <title>The genome of Shorea leprosula (Dipterocarpaceae) highlights the ecological relevance of drought in aseasonal tropical rainforests.</title>
        <authorList>
            <person name="Ng K.K.S."/>
            <person name="Kobayashi M.J."/>
            <person name="Fawcett J.A."/>
            <person name="Hatakeyama M."/>
            <person name="Paape T."/>
            <person name="Ng C.H."/>
            <person name="Ang C.C."/>
            <person name="Tnah L.H."/>
            <person name="Lee C.T."/>
            <person name="Nishiyama T."/>
            <person name="Sese J."/>
            <person name="O'Brien M.J."/>
            <person name="Copetti D."/>
            <person name="Mohd Noor M.I."/>
            <person name="Ong R.C."/>
            <person name="Putra M."/>
            <person name="Sireger I.Z."/>
            <person name="Indrioko S."/>
            <person name="Kosugi Y."/>
            <person name="Izuno A."/>
            <person name="Isagi Y."/>
            <person name="Lee S.L."/>
            <person name="Shimizu K.K."/>
        </authorList>
    </citation>
    <scope>NUCLEOTIDE SEQUENCE [LARGE SCALE GENOMIC DNA]</scope>
    <source>
        <strain evidence="2">214</strain>
    </source>
</reference>
<evidence type="ECO:0000313" key="3">
    <source>
        <dbReference type="Proteomes" id="UP001054252"/>
    </source>
</evidence>
<sequence>MEVNIQTDRHIMHPTTKNISLQFECASQLNSLLKLLLEILPNTLAFSRKTYFCIIHVAVVSKSWKITVRGAINWGNYLGNNKFLGTCIGSIFQLHKCTSLARFCSSSPFFPLQPLEKRGTQPCLGKLVRKLGFWPSFLVQEPDLEPRNLLPCWKIRICLALLLTAGCSCFVGVICSVFCLPPASFPLQLRF</sequence>
<protein>
    <submittedName>
        <fullName evidence="2">Uncharacterized protein</fullName>
    </submittedName>
</protein>
<proteinExistence type="predicted"/>
<keyword evidence="1" id="KW-1133">Transmembrane helix</keyword>
<evidence type="ECO:0000256" key="1">
    <source>
        <dbReference type="SAM" id="Phobius"/>
    </source>
</evidence>
<evidence type="ECO:0000313" key="2">
    <source>
        <dbReference type="EMBL" id="GKV47991.1"/>
    </source>
</evidence>
<gene>
    <name evidence="2" type="ORF">SLEP1_g54835</name>
</gene>
<dbReference type="EMBL" id="BPVZ01000243">
    <property type="protein sequence ID" value="GKV47991.1"/>
    <property type="molecule type" value="Genomic_DNA"/>
</dbReference>
<name>A0AAV5MDN0_9ROSI</name>
<feature type="transmembrane region" description="Helical" evidence="1">
    <location>
        <begin position="157"/>
        <end position="183"/>
    </location>
</feature>
<comment type="caution">
    <text evidence="2">The sequence shown here is derived from an EMBL/GenBank/DDBJ whole genome shotgun (WGS) entry which is preliminary data.</text>
</comment>
<dbReference type="Proteomes" id="UP001054252">
    <property type="component" value="Unassembled WGS sequence"/>
</dbReference>
<dbReference type="AlphaFoldDB" id="A0AAV5MDN0"/>
<keyword evidence="3" id="KW-1185">Reference proteome</keyword>